<dbReference type="SMART" id="SM00861">
    <property type="entry name" value="Transket_pyr"/>
    <property type="match status" value="1"/>
</dbReference>
<dbReference type="CDD" id="cd07033">
    <property type="entry name" value="TPP_PYR_DXS_TK_like"/>
    <property type="match status" value="1"/>
</dbReference>
<gene>
    <name evidence="2" type="ORF">LIZ65_16445</name>
</gene>
<dbReference type="SUPFAM" id="SSF52922">
    <property type="entry name" value="TK C-terminal domain-like"/>
    <property type="match status" value="1"/>
</dbReference>
<organism evidence="2 3">
    <name type="scientific">Bariatricus massiliensis</name>
    <dbReference type="NCBI Taxonomy" id="1745713"/>
    <lineage>
        <taxon>Bacteria</taxon>
        <taxon>Bacillati</taxon>
        <taxon>Bacillota</taxon>
        <taxon>Clostridia</taxon>
        <taxon>Lachnospirales</taxon>
        <taxon>Lachnospiraceae</taxon>
        <taxon>Bariatricus</taxon>
    </lineage>
</organism>
<dbReference type="Gene3D" id="3.40.50.970">
    <property type="match status" value="1"/>
</dbReference>
<evidence type="ECO:0000259" key="1">
    <source>
        <dbReference type="SMART" id="SM00861"/>
    </source>
</evidence>
<reference evidence="2 3" key="1">
    <citation type="submission" date="2021-10" db="EMBL/GenBank/DDBJ databases">
        <title>Collection of gut derived symbiotic bacterial strains cultured from healthy donors.</title>
        <authorList>
            <person name="Lin H."/>
            <person name="Littmann E."/>
            <person name="Kohout C."/>
            <person name="Pamer E.G."/>
        </authorList>
    </citation>
    <scope>NUCLEOTIDE SEQUENCE [LARGE SCALE GENOMIC DNA]</scope>
    <source>
        <strain evidence="2 3">DFI.1.165</strain>
    </source>
</reference>
<dbReference type="InterPro" id="IPR009014">
    <property type="entry name" value="Transketo_C/PFOR_II"/>
</dbReference>
<dbReference type="PANTHER" id="PTHR43825:SF1">
    <property type="entry name" value="TRANSKETOLASE-LIKE PYRIMIDINE-BINDING DOMAIN-CONTAINING PROTEIN"/>
    <property type="match status" value="1"/>
</dbReference>
<dbReference type="InterPro" id="IPR029061">
    <property type="entry name" value="THDP-binding"/>
</dbReference>
<dbReference type="InterPro" id="IPR005475">
    <property type="entry name" value="Transketolase-like_Pyr-bd"/>
</dbReference>
<dbReference type="Pfam" id="PF02779">
    <property type="entry name" value="Transket_pyr"/>
    <property type="match status" value="1"/>
</dbReference>
<dbReference type="Pfam" id="PF02780">
    <property type="entry name" value="Transketolase_C"/>
    <property type="match status" value="1"/>
</dbReference>
<dbReference type="EMBL" id="JAJCIS010000016">
    <property type="protein sequence ID" value="MCB7388879.1"/>
    <property type="molecule type" value="Genomic_DNA"/>
</dbReference>
<dbReference type="InterPro" id="IPR051157">
    <property type="entry name" value="PDH/Transketolase"/>
</dbReference>
<dbReference type="PANTHER" id="PTHR43825">
    <property type="entry name" value="PYRUVATE DEHYDROGENASE E1 COMPONENT"/>
    <property type="match status" value="1"/>
</dbReference>
<dbReference type="RefSeq" id="WP_066733368.1">
    <property type="nucleotide sequence ID" value="NZ_JAJCIQ010000016.1"/>
</dbReference>
<dbReference type="Gene3D" id="3.40.50.920">
    <property type="match status" value="1"/>
</dbReference>
<accession>A0ABS8DL09</accession>
<dbReference type="Proteomes" id="UP001299546">
    <property type="component" value="Unassembled WGS sequence"/>
</dbReference>
<sequence>MYEAIEMRKVMADWIEAKMEEDEKVVIIDADLARANGTLGIRDKFPERALDVGVAECNMASIGAGLASYGYKPFIFSFCPFVTRRICDQVTISIVYAKQNVKIVGTDPGIAAAFNGGTHMTQEDIGVMRSIPGMVIYEPVDGAQLAQALPQIFSYDGPVYIRLFRKVPAKTYFEREDYQFELFKADVMREGTDVTLFASGIEVKEAIEAAELLTLEGIQAEVINVHTIKPVDRETVVRSVKKTGCAVSCENHNIIGGLGSAIAEVLVQECPVPMEYIGTRDHFSEVGKTDYLVKKYKMDAISIKEAAITCMAKKEG</sequence>
<evidence type="ECO:0000313" key="3">
    <source>
        <dbReference type="Proteomes" id="UP001299546"/>
    </source>
</evidence>
<protein>
    <submittedName>
        <fullName evidence="2">Transketolase family protein</fullName>
    </submittedName>
</protein>
<comment type="caution">
    <text evidence="2">The sequence shown here is derived from an EMBL/GenBank/DDBJ whole genome shotgun (WGS) entry which is preliminary data.</text>
</comment>
<keyword evidence="3" id="KW-1185">Reference proteome</keyword>
<dbReference type="SUPFAM" id="SSF52518">
    <property type="entry name" value="Thiamin diphosphate-binding fold (THDP-binding)"/>
    <property type="match status" value="1"/>
</dbReference>
<evidence type="ECO:0000313" key="2">
    <source>
        <dbReference type="EMBL" id="MCB7388879.1"/>
    </source>
</evidence>
<name>A0ABS8DL09_9FIRM</name>
<dbReference type="InterPro" id="IPR033248">
    <property type="entry name" value="Transketolase_C"/>
</dbReference>
<feature type="domain" description="Transketolase-like pyrimidine-binding" evidence="1">
    <location>
        <begin position="5"/>
        <end position="171"/>
    </location>
</feature>
<proteinExistence type="predicted"/>